<name>A0A6C0I1Z3_9ZZZZ</name>
<protein>
    <submittedName>
        <fullName evidence="1">Uncharacterized protein</fullName>
    </submittedName>
</protein>
<dbReference type="EMBL" id="MN740068">
    <property type="protein sequence ID" value="QHT86435.1"/>
    <property type="molecule type" value="Genomic_DNA"/>
</dbReference>
<reference evidence="1" key="1">
    <citation type="journal article" date="2020" name="Nature">
        <title>Giant virus diversity and host interactions through global metagenomics.</title>
        <authorList>
            <person name="Schulz F."/>
            <person name="Roux S."/>
            <person name="Paez-Espino D."/>
            <person name="Jungbluth S."/>
            <person name="Walsh D.A."/>
            <person name="Denef V.J."/>
            <person name="McMahon K.D."/>
            <person name="Konstantinidis K.T."/>
            <person name="Eloe-Fadrosh E.A."/>
            <person name="Kyrpides N.C."/>
            <person name="Woyke T."/>
        </authorList>
    </citation>
    <scope>NUCLEOTIDE SEQUENCE</scope>
    <source>
        <strain evidence="1">GVMAG-M-3300023184-186</strain>
    </source>
</reference>
<sequence length="90" mass="10422">MVNRELFKIIIEAIDKIKFNISIPRSALKYEVQGDQIKETLNTLPQMYWNNISDILKNSEFGLGVLLEANKEDIEKIQKEILDNAIKDNT</sequence>
<accession>A0A6C0I1Z3</accession>
<organism evidence="1">
    <name type="scientific">viral metagenome</name>
    <dbReference type="NCBI Taxonomy" id="1070528"/>
    <lineage>
        <taxon>unclassified sequences</taxon>
        <taxon>metagenomes</taxon>
        <taxon>organismal metagenomes</taxon>
    </lineage>
</organism>
<evidence type="ECO:0000313" key="1">
    <source>
        <dbReference type="EMBL" id="QHT86435.1"/>
    </source>
</evidence>
<dbReference type="AlphaFoldDB" id="A0A6C0I1Z3"/>
<proteinExistence type="predicted"/>